<dbReference type="InterPro" id="IPR005119">
    <property type="entry name" value="LysR_subst-bd"/>
</dbReference>
<dbReference type="SUPFAM" id="SSF53850">
    <property type="entry name" value="Periplasmic binding protein-like II"/>
    <property type="match status" value="1"/>
</dbReference>
<dbReference type="Pfam" id="PF00126">
    <property type="entry name" value="HTH_1"/>
    <property type="match status" value="1"/>
</dbReference>
<sequence length="304" mass="33073">MLHLARLRTLHEFARLGTVHEAARSLAYSPSAVSQQLTQLERDVGIALTEKAGRRLVLTAAGRVLAQHARTLLEDVERAEADLAATKPVLSGVLRVASFQSVMLSLIPPALTILFERHPELQVEVHQREAEAAYAGLLTHEFDLVLGEEYPGLDERHRAGVQREALLEDPLLLAIPREGSWAGARGLEDLSEANWTADPDTVLPGIWVRSRLRAQGIEPRVRFETIDLLLQAHLVRSGHAVAIIPGLVAREHLTGADLLELTDSPHRRLHTAVRTGRSADPATRALRSALAEAAGALEAVPPGS</sequence>
<dbReference type="PROSITE" id="PS50931">
    <property type="entry name" value="HTH_LYSR"/>
    <property type="match status" value="1"/>
</dbReference>
<dbReference type="GO" id="GO:0003700">
    <property type="term" value="F:DNA-binding transcription factor activity"/>
    <property type="evidence" value="ECO:0007669"/>
    <property type="project" value="InterPro"/>
</dbReference>
<dbReference type="Pfam" id="PF03466">
    <property type="entry name" value="LysR_substrate"/>
    <property type="match status" value="1"/>
</dbReference>
<dbReference type="AlphaFoldDB" id="A0A2U2RI48"/>
<keyword evidence="3" id="KW-0238">DNA-binding</keyword>
<gene>
    <name evidence="6" type="ORF">DEO23_13440</name>
</gene>
<evidence type="ECO:0000313" key="7">
    <source>
        <dbReference type="Proteomes" id="UP000245590"/>
    </source>
</evidence>
<evidence type="ECO:0000256" key="3">
    <source>
        <dbReference type="ARBA" id="ARBA00023125"/>
    </source>
</evidence>
<comment type="similarity">
    <text evidence="1">Belongs to the LysR transcriptional regulatory family.</text>
</comment>
<dbReference type="InterPro" id="IPR036388">
    <property type="entry name" value="WH-like_DNA-bd_sf"/>
</dbReference>
<name>A0A2U2RI48_9MICO</name>
<evidence type="ECO:0000313" key="6">
    <source>
        <dbReference type="EMBL" id="PWH05557.1"/>
    </source>
</evidence>
<dbReference type="GO" id="GO:0003677">
    <property type="term" value="F:DNA binding"/>
    <property type="evidence" value="ECO:0007669"/>
    <property type="project" value="UniProtKB-KW"/>
</dbReference>
<organism evidence="6 7">
    <name type="scientific">Brachybacterium endophyticum</name>
    <dbReference type="NCBI Taxonomy" id="2182385"/>
    <lineage>
        <taxon>Bacteria</taxon>
        <taxon>Bacillati</taxon>
        <taxon>Actinomycetota</taxon>
        <taxon>Actinomycetes</taxon>
        <taxon>Micrococcales</taxon>
        <taxon>Dermabacteraceae</taxon>
        <taxon>Brachybacterium</taxon>
    </lineage>
</organism>
<evidence type="ECO:0000256" key="1">
    <source>
        <dbReference type="ARBA" id="ARBA00009437"/>
    </source>
</evidence>
<protein>
    <submittedName>
        <fullName evidence="6">LysR family transcriptional regulator</fullName>
    </submittedName>
</protein>
<evidence type="ECO:0000256" key="2">
    <source>
        <dbReference type="ARBA" id="ARBA00023015"/>
    </source>
</evidence>
<keyword evidence="4" id="KW-0804">Transcription</keyword>
<dbReference type="Proteomes" id="UP000245590">
    <property type="component" value="Unassembled WGS sequence"/>
</dbReference>
<dbReference type="RefSeq" id="WP_109276521.1">
    <property type="nucleotide sequence ID" value="NZ_QFKX01000005.1"/>
</dbReference>
<dbReference type="SUPFAM" id="SSF46785">
    <property type="entry name" value="Winged helix' DNA-binding domain"/>
    <property type="match status" value="1"/>
</dbReference>
<dbReference type="InterPro" id="IPR000847">
    <property type="entry name" value="LysR_HTH_N"/>
</dbReference>
<dbReference type="InterPro" id="IPR036390">
    <property type="entry name" value="WH_DNA-bd_sf"/>
</dbReference>
<dbReference type="OrthoDB" id="3673085at2"/>
<reference evidence="6 7" key="1">
    <citation type="submission" date="2018-05" db="EMBL/GenBank/DDBJ databases">
        <title>Brachybacterium sp. M1HQ-2T, whole genome shotgun sequence.</title>
        <authorList>
            <person name="Tuo L."/>
        </authorList>
    </citation>
    <scope>NUCLEOTIDE SEQUENCE [LARGE SCALE GENOMIC DNA]</scope>
    <source>
        <strain evidence="6 7">M1HQ-2</strain>
    </source>
</reference>
<evidence type="ECO:0000259" key="5">
    <source>
        <dbReference type="PROSITE" id="PS50931"/>
    </source>
</evidence>
<dbReference type="PANTHER" id="PTHR30346:SF29">
    <property type="entry name" value="LYSR SUBSTRATE-BINDING"/>
    <property type="match status" value="1"/>
</dbReference>
<dbReference type="Gene3D" id="1.10.10.10">
    <property type="entry name" value="Winged helix-like DNA-binding domain superfamily/Winged helix DNA-binding domain"/>
    <property type="match status" value="1"/>
</dbReference>
<comment type="caution">
    <text evidence="6">The sequence shown here is derived from an EMBL/GenBank/DDBJ whole genome shotgun (WGS) entry which is preliminary data.</text>
</comment>
<accession>A0A2U2RI48</accession>
<evidence type="ECO:0000256" key="4">
    <source>
        <dbReference type="ARBA" id="ARBA00023163"/>
    </source>
</evidence>
<dbReference type="PANTHER" id="PTHR30346">
    <property type="entry name" value="TRANSCRIPTIONAL DUAL REGULATOR HCAR-RELATED"/>
    <property type="match status" value="1"/>
</dbReference>
<dbReference type="GO" id="GO:0032993">
    <property type="term" value="C:protein-DNA complex"/>
    <property type="evidence" value="ECO:0007669"/>
    <property type="project" value="TreeGrafter"/>
</dbReference>
<proteinExistence type="inferred from homology"/>
<feature type="domain" description="HTH lysR-type" evidence="5">
    <location>
        <begin position="1"/>
        <end position="59"/>
    </location>
</feature>
<keyword evidence="2" id="KW-0805">Transcription regulation</keyword>
<dbReference type="EMBL" id="QFKX01000005">
    <property type="protein sequence ID" value="PWH05557.1"/>
    <property type="molecule type" value="Genomic_DNA"/>
</dbReference>
<keyword evidence="7" id="KW-1185">Reference proteome</keyword>
<dbReference type="Gene3D" id="3.40.190.10">
    <property type="entry name" value="Periplasmic binding protein-like II"/>
    <property type="match status" value="2"/>
</dbReference>